<evidence type="ECO:0000313" key="2">
    <source>
        <dbReference type="EMBL" id="KAF2143187.1"/>
    </source>
</evidence>
<gene>
    <name evidence="2" type="ORF">K452DRAFT_296972</name>
</gene>
<evidence type="ECO:0000256" key="1">
    <source>
        <dbReference type="SAM" id="MobiDB-lite"/>
    </source>
</evidence>
<protein>
    <submittedName>
        <fullName evidence="2">Uncharacterized protein</fullName>
    </submittedName>
</protein>
<name>A0A6A6BK34_9PEZI</name>
<proteinExistence type="predicted"/>
<feature type="compositionally biased region" description="Polar residues" evidence="1">
    <location>
        <begin position="1"/>
        <end position="10"/>
    </location>
</feature>
<dbReference type="AlphaFoldDB" id="A0A6A6BK34"/>
<dbReference type="RefSeq" id="XP_033398899.1">
    <property type="nucleotide sequence ID" value="XM_033541971.1"/>
</dbReference>
<dbReference type="GeneID" id="54299468"/>
<dbReference type="EMBL" id="ML995482">
    <property type="protein sequence ID" value="KAF2143187.1"/>
    <property type="molecule type" value="Genomic_DNA"/>
</dbReference>
<organism evidence="2 3">
    <name type="scientific">Aplosporella prunicola CBS 121167</name>
    <dbReference type="NCBI Taxonomy" id="1176127"/>
    <lineage>
        <taxon>Eukaryota</taxon>
        <taxon>Fungi</taxon>
        <taxon>Dikarya</taxon>
        <taxon>Ascomycota</taxon>
        <taxon>Pezizomycotina</taxon>
        <taxon>Dothideomycetes</taxon>
        <taxon>Dothideomycetes incertae sedis</taxon>
        <taxon>Botryosphaeriales</taxon>
        <taxon>Aplosporellaceae</taxon>
        <taxon>Aplosporella</taxon>
    </lineage>
</organism>
<dbReference type="Proteomes" id="UP000799438">
    <property type="component" value="Unassembled WGS sequence"/>
</dbReference>
<evidence type="ECO:0000313" key="3">
    <source>
        <dbReference type="Proteomes" id="UP000799438"/>
    </source>
</evidence>
<feature type="region of interest" description="Disordered" evidence="1">
    <location>
        <begin position="1"/>
        <end position="69"/>
    </location>
</feature>
<sequence>MPTAASSADQKATGGARGTAVVPAAEEGTVGRKRETDTEPRHNSNSALALVRQPSVDGRISSNGRQFRI</sequence>
<keyword evidence="3" id="KW-1185">Reference proteome</keyword>
<feature type="compositionally biased region" description="Polar residues" evidence="1">
    <location>
        <begin position="60"/>
        <end position="69"/>
    </location>
</feature>
<accession>A0A6A6BK34</accession>
<feature type="compositionally biased region" description="Basic and acidic residues" evidence="1">
    <location>
        <begin position="29"/>
        <end position="42"/>
    </location>
</feature>
<reference evidence="2" key="1">
    <citation type="journal article" date="2020" name="Stud. Mycol.">
        <title>101 Dothideomycetes genomes: a test case for predicting lifestyles and emergence of pathogens.</title>
        <authorList>
            <person name="Haridas S."/>
            <person name="Albert R."/>
            <person name="Binder M."/>
            <person name="Bloem J."/>
            <person name="Labutti K."/>
            <person name="Salamov A."/>
            <person name="Andreopoulos B."/>
            <person name="Baker S."/>
            <person name="Barry K."/>
            <person name="Bills G."/>
            <person name="Bluhm B."/>
            <person name="Cannon C."/>
            <person name="Castanera R."/>
            <person name="Culley D."/>
            <person name="Daum C."/>
            <person name="Ezra D."/>
            <person name="Gonzalez J."/>
            <person name="Henrissat B."/>
            <person name="Kuo A."/>
            <person name="Liang C."/>
            <person name="Lipzen A."/>
            <person name="Lutzoni F."/>
            <person name="Magnuson J."/>
            <person name="Mondo S."/>
            <person name="Nolan M."/>
            <person name="Ohm R."/>
            <person name="Pangilinan J."/>
            <person name="Park H.-J."/>
            <person name="Ramirez L."/>
            <person name="Alfaro M."/>
            <person name="Sun H."/>
            <person name="Tritt A."/>
            <person name="Yoshinaga Y."/>
            <person name="Zwiers L.-H."/>
            <person name="Turgeon B."/>
            <person name="Goodwin S."/>
            <person name="Spatafora J."/>
            <person name="Crous P."/>
            <person name="Grigoriev I."/>
        </authorList>
    </citation>
    <scope>NUCLEOTIDE SEQUENCE</scope>
    <source>
        <strain evidence="2">CBS 121167</strain>
    </source>
</reference>